<proteinExistence type="predicted"/>
<dbReference type="AlphaFoldDB" id="A0A1X1THF3"/>
<dbReference type="EMBL" id="AP022613">
    <property type="protein sequence ID" value="BBZ38126.1"/>
    <property type="molecule type" value="Genomic_DNA"/>
</dbReference>
<feature type="region of interest" description="Disordered" evidence="1">
    <location>
        <begin position="16"/>
        <end position="41"/>
    </location>
</feature>
<gene>
    <name evidence="2" type="ORF">MCNS_11890</name>
</gene>
<organism evidence="2 3">
    <name type="scientific">Mycobacterium conspicuum</name>
    <dbReference type="NCBI Taxonomy" id="44010"/>
    <lineage>
        <taxon>Bacteria</taxon>
        <taxon>Bacillati</taxon>
        <taxon>Actinomycetota</taxon>
        <taxon>Actinomycetes</taxon>
        <taxon>Mycobacteriales</taxon>
        <taxon>Mycobacteriaceae</taxon>
        <taxon>Mycobacterium</taxon>
    </lineage>
</organism>
<sequence>MTGSTVARVGVGGVLVDEDTAGGDGVTTGDGVAAGGGGPEAHCASTRHAAPICANKAAGRLIGVNFDESSPSDFIPIRRLR</sequence>
<dbReference type="Proteomes" id="UP000467385">
    <property type="component" value="Chromosome"/>
</dbReference>
<reference evidence="2 3" key="1">
    <citation type="journal article" date="2019" name="Emerg. Microbes Infect.">
        <title>Comprehensive subspecies identification of 175 nontuberculous mycobacteria species based on 7547 genomic profiles.</title>
        <authorList>
            <person name="Matsumoto Y."/>
            <person name="Kinjo T."/>
            <person name="Motooka D."/>
            <person name="Nabeya D."/>
            <person name="Jung N."/>
            <person name="Uechi K."/>
            <person name="Horii T."/>
            <person name="Iida T."/>
            <person name="Fujita J."/>
            <person name="Nakamura S."/>
        </authorList>
    </citation>
    <scope>NUCLEOTIDE SEQUENCE [LARGE SCALE GENOMIC DNA]</scope>
    <source>
        <strain evidence="2 3">JCM 14738</strain>
    </source>
</reference>
<evidence type="ECO:0000313" key="3">
    <source>
        <dbReference type="Proteomes" id="UP000467385"/>
    </source>
</evidence>
<evidence type="ECO:0000313" key="2">
    <source>
        <dbReference type="EMBL" id="BBZ38126.1"/>
    </source>
</evidence>
<feature type="compositionally biased region" description="Gly residues" evidence="1">
    <location>
        <begin position="22"/>
        <end position="39"/>
    </location>
</feature>
<protein>
    <submittedName>
        <fullName evidence="2">Uncharacterized protein</fullName>
    </submittedName>
</protein>
<keyword evidence="3" id="KW-1185">Reference proteome</keyword>
<name>A0A1X1THF3_9MYCO</name>
<evidence type="ECO:0000256" key="1">
    <source>
        <dbReference type="SAM" id="MobiDB-lite"/>
    </source>
</evidence>
<accession>A0A1X1THF3</accession>